<evidence type="ECO:0000313" key="2">
    <source>
        <dbReference type="Proteomes" id="UP000275078"/>
    </source>
</evidence>
<dbReference type="Proteomes" id="UP000275078">
    <property type="component" value="Unassembled WGS sequence"/>
</dbReference>
<evidence type="ECO:0000313" key="1">
    <source>
        <dbReference type="EMBL" id="RPA84255.1"/>
    </source>
</evidence>
<accession>A0A3N4IDN9</accession>
<organism evidence="1 2">
    <name type="scientific">Ascobolus immersus RN42</name>
    <dbReference type="NCBI Taxonomy" id="1160509"/>
    <lineage>
        <taxon>Eukaryota</taxon>
        <taxon>Fungi</taxon>
        <taxon>Dikarya</taxon>
        <taxon>Ascomycota</taxon>
        <taxon>Pezizomycotina</taxon>
        <taxon>Pezizomycetes</taxon>
        <taxon>Pezizales</taxon>
        <taxon>Ascobolaceae</taxon>
        <taxon>Ascobolus</taxon>
    </lineage>
</organism>
<dbReference type="EMBL" id="ML119660">
    <property type="protein sequence ID" value="RPA84255.1"/>
    <property type="molecule type" value="Genomic_DNA"/>
</dbReference>
<proteinExistence type="predicted"/>
<dbReference type="AlphaFoldDB" id="A0A3N4IDN9"/>
<keyword evidence="2" id="KW-1185">Reference proteome</keyword>
<name>A0A3N4IDN9_ASCIM</name>
<gene>
    <name evidence="1" type="ORF">BJ508DRAFT_323894</name>
</gene>
<protein>
    <submittedName>
        <fullName evidence="1">Uncharacterized protein</fullName>
    </submittedName>
</protein>
<sequence length="141" mass="16505">MSEQHYIWEEYLSEGSFKSLVPWKLTRVYLINESLDVRPHKRLSRVSQDLWIGGTGYADYRPFRIAPEDQARVDARDRKEQALEREDWRKAVSLSEPYIQASLGLGPRCQWTRRMLIKRGVLRDDGKVRYSFAEACALAQA</sequence>
<reference evidence="1 2" key="1">
    <citation type="journal article" date="2018" name="Nat. Ecol. Evol.">
        <title>Pezizomycetes genomes reveal the molecular basis of ectomycorrhizal truffle lifestyle.</title>
        <authorList>
            <person name="Murat C."/>
            <person name="Payen T."/>
            <person name="Noel B."/>
            <person name="Kuo A."/>
            <person name="Morin E."/>
            <person name="Chen J."/>
            <person name="Kohler A."/>
            <person name="Krizsan K."/>
            <person name="Balestrini R."/>
            <person name="Da Silva C."/>
            <person name="Montanini B."/>
            <person name="Hainaut M."/>
            <person name="Levati E."/>
            <person name="Barry K.W."/>
            <person name="Belfiori B."/>
            <person name="Cichocki N."/>
            <person name="Clum A."/>
            <person name="Dockter R.B."/>
            <person name="Fauchery L."/>
            <person name="Guy J."/>
            <person name="Iotti M."/>
            <person name="Le Tacon F."/>
            <person name="Lindquist E.A."/>
            <person name="Lipzen A."/>
            <person name="Malagnac F."/>
            <person name="Mello A."/>
            <person name="Molinier V."/>
            <person name="Miyauchi S."/>
            <person name="Poulain J."/>
            <person name="Riccioni C."/>
            <person name="Rubini A."/>
            <person name="Sitrit Y."/>
            <person name="Splivallo R."/>
            <person name="Traeger S."/>
            <person name="Wang M."/>
            <person name="Zifcakova L."/>
            <person name="Wipf D."/>
            <person name="Zambonelli A."/>
            <person name="Paolocci F."/>
            <person name="Nowrousian M."/>
            <person name="Ottonello S."/>
            <person name="Baldrian P."/>
            <person name="Spatafora J.W."/>
            <person name="Henrissat B."/>
            <person name="Nagy L.G."/>
            <person name="Aury J.M."/>
            <person name="Wincker P."/>
            <person name="Grigoriev I.V."/>
            <person name="Bonfante P."/>
            <person name="Martin F.M."/>
        </authorList>
    </citation>
    <scope>NUCLEOTIDE SEQUENCE [LARGE SCALE GENOMIC DNA]</scope>
    <source>
        <strain evidence="1 2">RN42</strain>
    </source>
</reference>